<feature type="binding site" evidence="6">
    <location>
        <position position="142"/>
    </location>
    <ligand>
        <name>GTP</name>
        <dbReference type="ChEBI" id="CHEBI:37565"/>
    </ligand>
</feature>
<keyword evidence="3 6" id="KW-0547">Nucleotide-binding</keyword>
<dbReference type="Gene3D" id="3.40.50.1440">
    <property type="entry name" value="Tubulin/FtsZ, GTPase domain"/>
    <property type="match status" value="1"/>
</dbReference>
<comment type="function">
    <text evidence="6">Involved in cell shape control.</text>
</comment>
<dbReference type="EMBL" id="BMOU01000005">
    <property type="protein sequence ID" value="GGN99682.1"/>
    <property type="molecule type" value="Genomic_DNA"/>
</dbReference>
<feature type="binding site" evidence="6">
    <location>
        <position position="187"/>
    </location>
    <ligand>
        <name>GTP</name>
        <dbReference type="ChEBI" id="CHEBI:37565"/>
    </ligand>
</feature>
<dbReference type="SMART" id="SM00864">
    <property type="entry name" value="Tubulin"/>
    <property type="match status" value="1"/>
</dbReference>
<evidence type="ECO:0000256" key="5">
    <source>
        <dbReference type="ARBA" id="ARBA00023134"/>
    </source>
</evidence>
<reference evidence="8" key="1">
    <citation type="journal article" date="2014" name="Int. J. Syst. Evol. Microbiol.">
        <title>Complete genome sequence of Corynebacterium casei LMG S-19264T (=DSM 44701T), isolated from a smear-ripened cheese.</title>
        <authorList>
            <consortium name="US DOE Joint Genome Institute (JGI-PGF)"/>
            <person name="Walter F."/>
            <person name="Albersmeier A."/>
            <person name="Kalinowski J."/>
            <person name="Ruckert C."/>
        </authorList>
    </citation>
    <scope>NUCLEOTIDE SEQUENCE</scope>
    <source>
        <strain evidence="8">JCM 17820</strain>
    </source>
</reference>
<reference evidence="8" key="2">
    <citation type="submission" date="2020-09" db="EMBL/GenBank/DDBJ databases">
        <authorList>
            <person name="Sun Q."/>
            <person name="Ohkuma M."/>
        </authorList>
    </citation>
    <scope>NUCLEOTIDE SEQUENCE</scope>
    <source>
        <strain evidence="8">JCM 17820</strain>
    </source>
</reference>
<feature type="binding site" evidence="6">
    <location>
        <begin position="110"/>
        <end position="112"/>
    </location>
    <ligand>
        <name>GTP</name>
        <dbReference type="ChEBI" id="CHEBI:37565"/>
    </ligand>
</feature>
<comment type="similarity">
    <text evidence="1 6">Belongs to the CetZ family.</text>
</comment>
<dbReference type="Pfam" id="PF00091">
    <property type="entry name" value="Tubulin"/>
    <property type="match status" value="1"/>
</dbReference>
<keyword evidence="9" id="KW-1185">Reference proteome</keyword>
<name>A0A830GQI6_9EURY</name>
<keyword evidence="4 6" id="KW-0133">Cell shape</keyword>
<dbReference type="GO" id="GO:0005737">
    <property type="term" value="C:cytoplasm"/>
    <property type="evidence" value="ECO:0007669"/>
    <property type="project" value="UniProtKB-SubCell"/>
</dbReference>
<comment type="subcellular location">
    <subcellularLocation>
        <location evidence="6">Cytoplasm</location>
    </subcellularLocation>
</comment>
<proteinExistence type="inferred from homology"/>
<keyword evidence="8" id="KW-0132">Cell division</keyword>
<dbReference type="CDD" id="cd02202">
    <property type="entry name" value="CetZ_tubulin-like"/>
    <property type="match status" value="1"/>
</dbReference>
<dbReference type="PANTHER" id="PTHR30314:SF10">
    <property type="entry name" value="TUBULIN-LIKE PROTEIN CETZ"/>
    <property type="match status" value="1"/>
</dbReference>
<organism evidence="8 9">
    <name type="scientific">Haloarcula pellucida</name>
    <dbReference type="NCBI Taxonomy" id="1427151"/>
    <lineage>
        <taxon>Archaea</taxon>
        <taxon>Methanobacteriati</taxon>
        <taxon>Methanobacteriota</taxon>
        <taxon>Stenosarchaea group</taxon>
        <taxon>Halobacteria</taxon>
        <taxon>Halobacteriales</taxon>
        <taxon>Haloarculaceae</taxon>
        <taxon>Haloarcula</taxon>
    </lineage>
</organism>
<dbReference type="InterPro" id="IPR045061">
    <property type="entry name" value="FtsZ/CetZ"/>
</dbReference>
<dbReference type="HAMAP" id="MF_01946">
    <property type="entry name" value="CetZ"/>
    <property type="match status" value="1"/>
</dbReference>
<dbReference type="InterPro" id="IPR037103">
    <property type="entry name" value="Tubulin/FtsZ-like_C"/>
</dbReference>
<dbReference type="RefSeq" id="WP_189000132.1">
    <property type="nucleotide sequence ID" value="NZ_BMOU01000005.1"/>
</dbReference>
<evidence type="ECO:0000256" key="6">
    <source>
        <dbReference type="HAMAP-Rule" id="MF_01946"/>
    </source>
</evidence>
<dbReference type="InterPro" id="IPR017975">
    <property type="entry name" value="Tubulin_CS"/>
</dbReference>
<dbReference type="GO" id="GO:0032153">
    <property type="term" value="C:cell division site"/>
    <property type="evidence" value="ECO:0007669"/>
    <property type="project" value="TreeGrafter"/>
</dbReference>
<protein>
    <recommendedName>
        <fullName evidence="6">Tubulin-like protein CetZ</fullName>
    </recommendedName>
</protein>
<dbReference type="InterPro" id="IPR048737">
    <property type="entry name" value="CetZ_C"/>
</dbReference>
<feature type="domain" description="Tubulin/FtsZ GTPase" evidence="7">
    <location>
        <begin position="2"/>
        <end position="205"/>
    </location>
</feature>
<evidence type="ECO:0000256" key="2">
    <source>
        <dbReference type="ARBA" id="ARBA00022490"/>
    </source>
</evidence>
<dbReference type="InterPro" id="IPR032907">
    <property type="entry name" value="CetZ"/>
</dbReference>
<evidence type="ECO:0000256" key="3">
    <source>
        <dbReference type="ARBA" id="ARBA00022741"/>
    </source>
</evidence>
<dbReference type="GO" id="GO:0005874">
    <property type="term" value="C:microtubule"/>
    <property type="evidence" value="ECO:0007669"/>
    <property type="project" value="InterPro"/>
</dbReference>
<feature type="binding site" evidence="6">
    <location>
        <position position="169"/>
    </location>
    <ligand>
        <name>GTP</name>
        <dbReference type="ChEBI" id="CHEBI:37565"/>
    </ligand>
</feature>
<dbReference type="GO" id="GO:0051301">
    <property type="term" value="P:cell division"/>
    <property type="evidence" value="ECO:0007669"/>
    <property type="project" value="UniProtKB-KW"/>
</dbReference>
<dbReference type="PROSITE" id="PS00227">
    <property type="entry name" value="TUBULIN"/>
    <property type="match status" value="1"/>
</dbReference>
<dbReference type="InterPro" id="IPR036525">
    <property type="entry name" value="Tubulin/FtsZ_GTPase_sf"/>
</dbReference>
<dbReference type="GO" id="GO:0003924">
    <property type="term" value="F:GTPase activity"/>
    <property type="evidence" value="ECO:0007669"/>
    <property type="project" value="InterPro"/>
</dbReference>
<dbReference type="GO" id="GO:0007017">
    <property type="term" value="P:microtubule-based process"/>
    <property type="evidence" value="ECO:0007669"/>
    <property type="project" value="InterPro"/>
</dbReference>
<dbReference type="GO" id="GO:0008360">
    <property type="term" value="P:regulation of cell shape"/>
    <property type="evidence" value="ECO:0007669"/>
    <property type="project" value="UniProtKB-UniRule"/>
</dbReference>
<keyword evidence="8" id="KW-0131">Cell cycle</keyword>
<gene>
    <name evidence="6" type="primary">cetZ</name>
    <name evidence="8" type="ORF">GCM10009030_31520</name>
</gene>
<dbReference type="SUPFAM" id="SSF52490">
    <property type="entry name" value="Tubulin nucleotide-binding domain-like"/>
    <property type="match status" value="1"/>
</dbReference>
<dbReference type="InterPro" id="IPR003008">
    <property type="entry name" value="Tubulin_FtsZ_GTPase"/>
</dbReference>
<dbReference type="AlphaFoldDB" id="A0A830GQI6"/>
<feature type="binding site" evidence="6">
    <location>
        <begin position="10"/>
        <end position="14"/>
    </location>
    <ligand>
        <name>GTP</name>
        <dbReference type="ChEBI" id="CHEBI:37565"/>
    </ligand>
</feature>
<dbReference type="Proteomes" id="UP000605784">
    <property type="component" value="Unassembled WGS sequence"/>
</dbReference>
<evidence type="ECO:0000313" key="9">
    <source>
        <dbReference type="Proteomes" id="UP000605784"/>
    </source>
</evidence>
<evidence type="ECO:0000259" key="7">
    <source>
        <dbReference type="SMART" id="SM00864"/>
    </source>
</evidence>
<evidence type="ECO:0000313" key="8">
    <source>
        <dbReference type="EMBL" id="GGN99682.1"/>
    </source>
</evidence>
<dbReference type="GO" id="GO:0005525">
    <property type="term" value="F:GTP binding"/>
    <property type="evidence" value="ECO:0007669"/>
    <property type="project" value="UniProtKB-UniRule"/>
</dbReference>
<dbReference type="PANTHER" id="PTHR30314">
    <property type="entry name" value="CELL DIVISION PROTEIN FTSZ-RELATED"/>
    <property type="match status" value="1"/>
</dbReference>
<keyword evidence="2 6" id="KW-0963">Cytoplasm</keyword>
<keyword evidence="5 6" id="KW-0342">GTP-binding</keyword>
<evidence type="ECO:0000256" key="1">
    <source>
        <dbReference type="ARBA" id="ARBA00006877"/>
    </source>
</evidence>
<comment type="caution">
    <text evidence="8">The sequence shown here is derived from an EMBL/GenBank/DDBJ whole genome shotgun (WGS) entry which is preliminary data.</text>
</comment>
<accession>A0A830GQI6</accession>
<sequence>MRLALIGVGQAGGKVTDAFLEYADRTDSDVVVDALAVNTAKADLLGLQRVPVGNRLLIGTDRVKGHGVGADNELGAEIAQADSEEVLDAVADIPTHEVDAFMLVAGLGGGTGSGVAPYLAKELGRRYEEPVYGLGLLPAKDEGGIYVLNAARSFTTFVREVDNLVVYDNETMSGAGDSLASGFARANEQLARRFGVLLAAGETDGRAVPEQVVDASEIINTLACGGVSSFGYAASPVERKRGFFGGKKAADASDATPRILSTVRQATLGRLSLPCEITSAERALVVVAGPPELLSRQGVEKARNWLEEATGTMEVRGGDFPVPDADEVAAAVVLSGVSDVPRVKELQGIAIETQQSMRELSDRSETKLADLLSVTDGDLEPLF</sequence>
<evidence type="ECO:0000256" key="4">
    <source>
        <dbReference type="ARBA" id="ARBA00022960"/>
    </source>
</evidence>
<dbReference type="Pfam" id="PF21011">
    <property type="entry name" value="CetZ_C"/>
    <property type="match status" value="1"/>
</dbReference>
<dbReference type="Gene3D" id="3.30.1330.20">
    <property type="entry name" value="Tubulin/FtsZ, C-terminal domain"/>
    <property type="match status" value="1"/>
</dbReference>